<dbReference type="GO" id="GO:0016592">
    <property type="term" value="C:mediator complex"/>
    <property type="evidence" value="ECO:0007669"/>
    <property type="project" value="InterPro"/>
</dbReference>
<evidence type="ECO:0000256" key="1">
    <source>
        <dbReference type="ARBA" id="ARBA00004123"/>
    </source>
</evidence>
<reference evidence="5 6" key="2">
    <citation type="submission" date="2016-08" db="EMBL/GenBank/DDBJ databases">
        <title>Pervasive Adenine N6-methylation of Active Genes in Fungi.</title>
        <authorList>
            <consortium name="DOE Joint Genome Institute"/>
            <person name="Mondo S.J."/>
            <person name="Dannebaum R.O."/>
            <person name="Kuo R.C."/>
            <person name="Labutti K."/>
            <person name="Haridas S."/>
            <person name="Kuo A."/>
            <person name="Salamov A."/>
            <person name="Ahrendt S.R."/>
            <person name="Lipzen A."/>
            <person name="Sullivan W."/>
            <person name="Andreopoulos W.B."/>
            <person name="Clum A."/>
            <person name="Lindquist E."/>
            <person name="Daum C."/>
            <person name="Ramamoorthy G.K."/>
            <person name="Gryganskyi A."/>
            <person name="Culley D."/>
            <person name="Magnuson J.K."/>
            <person name="James T.Y."/>
            <person name="O'Malley M.A."/>
            <person name="Stajich J.E."/>
            <person name="Spatafora J.W."/>
            <person name="Visel A."/>
            <person name="Grigoriev I.V."/>
        </authorList>
    </citation>
    <scope>NUCLEOTIDE SEQUENCE [LARGE SCALE GENOMIC DNA]</scope>
    <source>
        <strain evidence="6">finn</strain>
    </source>
</reference>
<keyword evidence="4" id="KW-0010">Activator</keyword>
<keyword evidence="3 4" id="KW-0539">Nucleus</keyword>
<accession>A0A1Y1UVI5</accession>
<evidence type="ECO:0000256" key="4">
    <source>
        <dbReference type="RuleBase" id="RU364152"/>
    </source>
</evidence>
<dbReference type="OrthoDB" id="1854899at2759"/>
<keyword evidence="4" id="KW-0805">Transcription regulation</keyword>
<evidence type="ECO:0000256" key="3">
    <source>
        <dbReference type="ARBA" id="ARBA00023242"/>
    </source>
</evidence>
<dbReference type="STRING" id="1754191.A0A1Y1UVI5"/>
<dbReference type="PANTHER" id="PTHR12465">
    <property type="entry name" value="UBIQUITIN SPECIFIC PROTEASE HOMOLOG 49"/>
    <property type="match status" value="1"/>
</dbReference>
<dbReference type="EMBL" id="MCFH01000086">
    <property type="protein sequence ID" value="ORX41487.1"/>
    <property type="molecule type" value="Genomic_DNA"/>
</dbReference>
<dbReference type="Proteomes" id="UP000193719">
    <property type="component" value="Unassembled WGS sequence"/>
</dbReference>
<keyword evidence="4" id="KW-0804">Transcription</keyword>
<organism evidence="5 6">
    <name type="scientific">Piromyces finnis</name>
    <dbReference type="NCBI Taxonomy" id="1754191"/>
    <lineage>
        <taxon>Eukaryota</taxon>
        <taxon>Fungi</taxon>
        <taxon>Fungi incertae sedis</taxon>
        <taxon>Chytridiomycota</taxon>
        <taxon>Chytridiomycota incertae sedis</taxon>
        <taxon>Neocallimastigomycetes</taxon>
        <taxon>Neocallimastigales</taxon>
        <taxon>Neocallimastigaceae</taxon>
        <taxon>Piromyces</taxon>
    </lineage>
</organism>
<comment type="subunit">
    <text evidence="4">Component of the Mediator complex.</text>
</comment>
<name>A0A1Y1UVI5_9FUNG</name>
<evidence type="ECO:0000313" key="5">
    <source>
        <dbReference type="EMBL" id="ORX41487.1"/>
    </source>
</evidence>
<dbReference type="Gene3D" id="3.30.310.180">
    <property type="match status" value="1"/>
</dbReference>
<dbReference type="GO" id="GO:0003713">
    <property type="term" value="F:transcription coactivator activity"/>
    <property type="evidence" value="ECO:0007669"/>
    <property type="project" value="TreeGrafter"/>
</dbReference>
<gene>
    <name evidence="4" type="primary">MED20</name>
    <name evidence="5" type="ORF">BCR36DRAFT_364195</name>
</gene>
<comment type="function">
    <text evidence="4">Component of the Mediator complex, a coactivator involved in the regulated transcription of nearly all RNA polymerase II-dependent genes. Mediator functions as a bridge to convey information from gene-specific regulatory proteins to the basal RNA polymerase II transcription machinery. Mediator is recruited to promoters by direct interactions with regulatory proteins and serves as a scaffold for the assembly of a functional preinitiation complex with RNA polymerase II and the general transcription factors.</text>
</comment>
<evidence type="ECO:0000313" key="6">
    <source>
        <dbReference type="Proteomes" id="UP000193719"/>
    </source>
</evidence>
<comment type="caution">
    <text evidence="5">The sequence shown here is derived from an EMBL/GenBank/DDBJ whole genome shotgun (WGS) entry which is preliminary data.</text>
</comment>
<reference evidence="5 6" key="1">
    <citation type="submission" date="2016-08" db="EMBL/GenBank/DDBJ databases">
        <title>Genomes of anaerobic fungi encode conserved fungal cellulosomes for biomass hydrolysis.</title>
        <authorList>
            <consortium name="DOE Joint Genome Institute"/>
            <person name="Haitjema C.H."/>
            <person name="Gilmore S.P."/>
            <person name="Henske J.K."/>
            <person name="Solomon K.V."/>
            <person name="De Groot R."/>
            <person name="Kuo A."/>
            <person name="Mondo S.J."/>
            <person name="Salamov A.A."/>
            <person name="Labutti K."/>
            <person name="Zhao Z."/>
            <person name="Chiniquy J."/>
            <person name="Barry K."/>
            <person name="Brewer H.M."/>
            <person name="Purvine S.O."/>
            <person name="Wright A.T."/>
            <person name="Boxma B."/>
            <person name="Van Alen T."/>
            <person name="Hackstein J.H."/>
            <person name="Baker S.E."/>
            <person name="Grigoriev I.V."/>
            <person name="O'Malley M.A."/>
        </authorList>
    </citation>
    <scope>NUCLEOTIDE SEQUENCE [LARGE SCALE GENOMIC DNA]</scope>
    <source>
        <strain evidence="6">finn</strain>
    </source>
</reference>
<dbReference type="PANTHER" id="PTHR12465:SF0">
    <property type="entry name" value="MEDIATOR OF RNA POLYMERASE II TRANSCRIPTION SUBUNIT 20"/>
    <property type="match status" value="1"/>
</dbReference>
<dbReference type="AlphaFoldDB" id="A0A1Y1UVI5"/>
<comment type="subcellular location">
    <subcellularLocation>
        <location evidence="1 4">Nucleus</location>
    </subcellularLocation>
</comment>
<dbReference type="GO" id="GO:0006357">
    <property type="term" value="P:regulation of transcription by RNA polymerase II"/>
    <property type="evidence" value="ECO:0007669"/>
    <property type="project" value="InterPro"/>
</dbReference>
<comment type="similarity">
    <text evidence="2 4">Belongs to the Mediator complex subunit 20 family.</text>
</comment>
<protein>
    <recommendedName>
        <fullName evidence="4">Mediator of RNA polymerase II transcription subunit 20</fullName>
    </recommendedName>
    <alternativeName>
        <fullName evidence="4">Mediator complex subunit 20</fullName>
    </alternativeName>
</protein>
<sequence>MGVTCIFYIKEPSIVSNIMSTMERRIKNLFGGKKLDPWNVVCKLYKSVTFPRIPLELIKNSGRGESMYLLSFSSKPSHVYTIIDEKIVMETDNALIELVTKIKNIWTIRQTAKIDGYNYEIGDYNVRYGNLNVGSHSKGLVVEVEHTKSTSVTKSSDLLIEFIDYLIPKELYKNYKLELKLKERANYNFIFTSRHTAYQYINLLRSEKIL</sequence>
<evidence type="ECO:0000256" key="2">
    <source>
        <dbReference type="ARBA" id="ARBA00010743"/>
    </source>
</evidence>
<dbReference type="InterPro" id="IPR013921">
    <property type="entry name" value="Mediator_Med20"/>
</dbReference>
<keyword evidence="6" id="KW-1185">Reference proteome</keyword>
<dbReference type="Pfam" id="PF08612">
    <property type="entry name" value="Med20"/>
    <property type="match status" value="1"/>
</dbReference>
<proteinExistence type="inferred from homology"/>